<evidence type="ECO:0000313" key="3">
    <source>
        <dbReference type="Proteomes" id="UP000766486"/>
    </source>
</evidence>
<comment type="caution">
    <text evidence="2">The sequence shown here is derived from an EMBL/GenBank/DDBJ whole genome shotgun (WGS) entry which is preliminary data.</text>
</comment>
<feature type="region of interest" description="Disordered" evidence="1">
    <location>
        <begin position="92"/>
        <end position="115"/>
    </location>
</feature>
<sequence length="367" mass="41688">MMASSINPASIPPPGKCMIDRVPDEILDQIFHDFLAGDMAAGDANPEDPVQTKENVESAPLWLEHCFDLPRFHMNPKVHGWEELPEDIKKRLLSDPETEDERDERLGSTPRPPPMGIIQAKHVKDWLIVNSTCRRFRRIGKPIFFAEKRIMLSGDLAERLQQGKSFLDIPGEKRAKQYMRHREEVIKVIAERRRKGGLSRRDFRAESNAKPASKPAINFGSKKLLALSSQDQALILAEARNIILTGARLTTPSTVVGLPKFLTLFPRLRSCWVMLGEDTEAETGAFKIHRPNEENGDHVCKIAARTRNLLLDIGLSPSLELSFAVSPSYLWDRQEHYLTNETFNLLRVKKAMMNRSKRPDLPKDDEA</sequence>
<evidence type="ECO:0000313" key="2">
    <source>
        <dbReference type="EMBL" id="VUC29211.1"/>
    </source>
</evidence>
<dbReference type="Proteomes" id="UP000766486">
    <property type="component" value="Unassembled WGS sequence"/>
</dbReference>
<name>A0ABY6UH77_BIOOC</name>
<organism evidence="2 3">
    <name type="scientific">Bionectria ochroleuca</name>
    <name type="common">Gliocladium roseum</name>
    <dbReference type="NCBI Taxonomy" id="29856"/>
    <lineage>
        <taxon>Eukaryota</taxon>
        <taxon>Fungi</taxon>
        <taxon>Dikarya</taxon>
        <taxon>Ascomycota</taxon>
        <taxon>Pezizomycotina</taxon>
        <taxon>Sordariomycetes</taxon>
        <taxon>Hypocreomycetidae</taxon>
        <taxon>Hypocreales</taxon>
        <taxon>Bionectriaceae</taxon>
        <taxon>Clonostachys</taxon>
    </lineage>
</organism>
<evidence type="ECO:0000256" key="1">
    <source>
        <dbReference type="SAM" id="MobiDB-lite"/>
    </source>
</evidence>
<proteinExistence type="predicted"/>
<protein>
    <recommendedName>
        <fullName evidence="4">F-box domain-containing protein</fullName>
    </recommendedName>
</protein>
<evidence type="ECO:0008006" key="4">
    <source>
        <dbReference type="Google" id="ProtNLM"/>
    </source>
</evidence>
<dbReference type="EMBL" id="CABFNS010000798">
    <property type="protein sequence ID" value="VUC29211.1"/>
    <property type="molecule type" value="Genomic_DNA"/>
</dbReference>
<accession>A0ABY6UH77</accession>
<gene>
    <name evidence="2" type="ORF">CLO192961_LOCUS252264</name>
</gene>
<reference evidence="2 3" key="1">
    <citation type="submission" date="2019-06" db="EMBL/GenBank/DDBJ databases">
        <authorList>
            <person name="Broberg M."/>
        </authorList>
    </citation>
    <scope>NUCLEOTIDE SEQUENCE [LARGE SCALE GENOMIC DNA]</scope>
</reference>
<keyword evidence="3" id="KW-1185">Reference proteome</keyword>